<evidence type="ECO:0000313" key="4">
    <source>
        <dbReference type="Proteomes" id="UP001161247"/>
    </source>
</evidence>
<feature type="region of interest" description="Disordered" evidence="2">
    <location>
        <begin position="102"/>
        <end position="124"/>
    </location>
</feature>
<evidence type="ECO:0000256" key="1">
    <source>
        <dbReference type="ARBA" id="ARBA00006974"/>
    </source>
</evidence>
<evidence type="ECO:0000313" key="3">
    <source>
        <dbReference type="EMBL" id="CAI9088062.1"/>
    </source>
</evidence>
<comment type="similarity">
    <text evidence="1">Belongs to the ARG7 family.</text>
</comment>
<accession>A0AAV1BZW6</accession>
<dbReference type="InterPro" id="IPR003676">
    <property type="entry name" value="SAUR_fam"/>
</dbReference>
<organism evidence="3 4">
    <name type="scientific">Oldenlandia corymbosa var. corymbosa</name>
    <dbReference type="NCBI Taxonomy" id="529605"/>
    <lineage>
        <taxon>Eukaryota</taxon>
        <taxon>Viridiplantae</taxon>
        <taxon>Streptophyta</taxon>
        <taxon>Embryophyta</taxon>
        <taxon>Tracheophyta</taxon>
        <taxon>Spermatophyta</taxon>
        <taxon>Magnoliopsida</taxon>
        <taxon>eudicotyledons</taxon>
        <taxon>Gunneridae</taxon>
        <taxon>Pentapetalae</taxon>
        <taxon>asterids</taxon>
        <taxon>lamiids</taxon>
        <taxon>Gentianales</taxon>
        <taxon>Rubiaceae</taxon>
        <taxon>Rubioideae</taxon>
        <taxon>Spermacoceae</taxon>
        <taxon>Hedyotis-Oldenlandia complex</taxon>
        <taxon>Oldenlandia</taxon>
    </lineage>
</organism>
<dbReference type="Proteomes" id="UP001161247">
    <property type="component" value="Chromosome 1"/>
</dbReference>
<dbReference type="PANTHER" id="PTHR35296">
    <property type="entry name" value="EXPRESSED PROTEIN"/>
    <property type="match status" value="1"/>
</dbReference>
<name>A0AAV1BZW6_OLDCO</name>
<protein>
    <submittedName>
        <fullName evidence="3">OLC1v1022294C1</fullName>
    </submittedName>
</protein>
<evidence type="ECO:0000256" key="2">
    <source>
        <dbReference type="SAM" id="MobiDB-lite"/>
    </source>
</evidence>
<dbReference type="GO" id="GO:0009733">
    <property type="term" value="P:response to auxin"/>
    <property type="evidence" value="ECO:0007669"/>
    <property type="project" value="InterPro"/>
</dbReference>
<proteinExistence type="inferred from homology"/>
<dbReference type="EMBL" id="OX459118">
    <property type="protein sequence ID" value="CAI9088062.1"/>
    <property type="molecule type" value="Genomic_DNA"/>
</dbReference>
<dbReference type="PANTHER" id="PTHR35296:SF8">
    <property type="entry name" value="SMALL AUXIN-UP RNA-RELATED"/>
    <property type="match status" value="1"/>
</dbReference>
<keyword evidence="4" id="KW-1185">Reference proteome</keyword>
<sequence>MKKLWKLILKKLRRRNSSFSYTRLSSESESASDYHQRRLDRWVSNVAAQMITFREQYHCNLRASVIRNSHRYKMILVGSPKRRVLIESKYLDHPLLKTMIEKSDERRRRQKADGSGGGGGGGDYDDDEEESLLVIKCEVVLFDHLLWMIEHGGPSLLPCSSDDNNLSMDELADLYLF</sequence>
<gene>
    <name evidence="3" type="ORF">OLC1_LOCUS722</name>
</gene>
<reference evidence="3" key="1">
    <citation type="submission" date="2023-03" db="EMBL/GenBank/DDBJ databases">
        <authorList>
            <person name="Julca I."/>
        </authorList>
    </citation>
    <scope>NUCLEOTIDE SEQUENCE</scope>
</reference>
<dbReference type="AlphaFoldDB" id="A0AAV1BZW6"/>